<dbReference type="SUPFAM" id="SSF48508">
    <property type="entry name" value="Nuclear receptor ligand-binding domain"/>
    <property type="match status" value="1"/>
</dbReference>
<feature type="domain" description="NR LBD" evidence="14">
    <location>
        <begin position="108"/>
        <end position="335"/>
    </location>
</feature>
<dbReference type="PRINTS" id="PR00398">
    <property type="entry name" value="STRDHORMONER"/>
</dbReference>
<dbReference type="SMART" id="SM00430">
    <property type="entry name" value="HOLI"/>
    <property type="match status" value="1"/>
</dbReference>
<dbReference type="InterPro" id="IPR013088">
    <property type="entry name" value="Znf_NHR/GATA"/>
</dbReference>
<sequence>MMMATSNNANVTNTPQSCAICGDRATGKHYGAFSCDGCKGFFRRSVRKSNQYACRFQRNCTIDKDKRNQCRFCRLRKCFRAGMKKDAVQNERDRISLRRSSIDDALNNGGASIQTLYKAEMHSRQSRVCSQETSIGDKKLANISDVCESMRNQLLNLVTWAKGIPAFLELGVDDQVALLKAHAGEHLLLGVAHRSMHLKDCLLLGNNFIIPRNSPEKDITMIGNRVMDELVTVLHDVNIDDTEFACLKAIVFFDPSAKGLTQPSRIKNLRTQVQINLQDYIMDHQYNSRGRFGEILLLLSPLQSISNQMIELIDQFTKCVGATKVDVLLQEMLLGNRTIVSPPHAGVAIKPTHSAWQPTYPMPMPSLMPNYASGPSNGSGMVIDEGPSHYDPGSCPAQPPQLMDLDHRLANDGQPGSNGHSDDSLSSPGEDIYLPPPPPSTAQPHSHAHHQPHQSHQQHPPHQPSHQTPHQPHQPHASTQVIHQTSQPHPVLYKRETI</sequence>
<dbReference type="FunFam" id="1.10.565.10:FF:000026">
    <property type="entry name" value="Hepatocyte nuclear factor 4"/>
    <property type="match status" value="1"/>
</dbReference>
<accession>A0A2D1N531</accession>
<feature type="domain" description="Nuclear receptor" evidence="13">
    <location>
        <begin position="15"/>
        <end position="90"/>
    </location>
</feature>
<dbReference type="PRINTS" id="PR00047">
    <property type="entry name" value="STROIDFINGER"/>
</dbReference>
<dbReference type="InterPro" id="IPR049635">
    <property type="entry name" value="HNF4_LBD"/>
</dbReference>
<feature type="region of interest" description="Disordered" evidence="12">
    <location>
        <begin position="376"/>
        <end position="498"/>
    </location>
</feature>
<dbReference type="EMBL" id="KY307930">
    <property type="protein sequence ID" value="ATO74592.1"/>
    <property type="molecule type" value="Genomic_DNA"/>
</dbReference>
<dbReference type="InterPro" id="IPR001723">
    <property type="entry name" value="Nuclear_hrmn_rcpt"/>
</dbReference>
<evidence type="ECO:0000256" key="12">
    <source>
        <dbReference type="SAM" id="MobiDB-lite"/>
    </source>
</evidence>
<evidence type="ECO:0000256" key="5">
    <source>
        <dbReference type="ARBA" id="ARBA00022833"/>
    </source>
</evidence>
<keyword evidence="5 11" id="KW-0862">Zinc</keyword>
<proteinExistence type="inferred from homology"/>
<evidence type="ECO:0000256" key="3">
    <source>
        <dbReference type="ARBA" id="ARBA00022723"/>
    </source>
</evidence>
<reference evidence="15" key="1">
    <citation type="submission" date="2016-12" db="EMBL/GenBank/DDBJ databases">
        <authorList>
            <person name="Song W.-J."/>
            <person name="Kurnit D.M."/>
        </authorList>
    </citation>
    <scope>NUCLEOTIDE SEQUENCE</scope>
</reference>
<evidence type="ECO:0000256" key="6">
    <source>
        <dbReference type="ARBA" id="ARBA00023015"/>
    </source>
</evidence>
<evidence type="ECO:0000256" key="4">
    <source>
        <dbReference type="ARBA" id="ARBA00022771"/>
    </source>
</evidence>
<dbReference type="SMART" id="SM00399">
    <property type="entry name" value="ZnF_C4"/>
    <property type="match status" value="1"/>
</dbReference>
<keyword evidence="4 11" id="KW-0863">Zinc-finger</keyword>
<dbReference type="GO" id="GO:0005634">
    <property type="term" value="C:nucleus"/>
    <property type="evidence" value="ECO:0007669"/>
    <property type="project" value="UniProtKB-SubCell"/>
</dbReference>
<dbReference type="Pfam" id="PF00104">
    <property type="entry name" value="Hormone_recep"/>
    <property type="match status" value="1"/>
</dbReference>
<evidence type="ECO:0000259" key="13">
    <source>
        <dbReference type="PROSITE" id="PS51030"/>
    </source>
</evidence>
<evidence type="ECO:0000256" key="1">
    <source>
        <dbReference type="ARBA" id="ARBA00004123"/>
    </source>
</evidence>
<dbReference type="Gene3D" id="1.10.565.10">
    <property type="entry name" value="Retinoid X Receptor"/>
    <property type="match status" value="1"/>
</dbReference>
<organism evidence="15">
    <name type="scientific">Tetranychus cinnabarinus</name>
    <name type="common">Carmine spider mite</name>
    <name type="synonym">Acarus cinnabarinus</name>
    <dbReference type="NCBI Taxonomy" id="93129"/>
    <lineage>
        <taxon>Eukaryota</taxon>
        <taxon>Metazoa</taxon>
        <taxon>Ecdysozoa</taxon>
        <taxon>Arthropoda</taxon>
        <taxon>Chelicerata</taxon>
        <taxon>Arachnida</taxon>
        <taxon>Acari</taxon>
        <taxon>Acariformes</taxon>
        <taxon>Trombidiformes</taxon>
        <taxon>Prostigmata</taxon>
        <taxon>Eleutherengona</taxon>
        <taxon>Raphignathae</taxon>
        <taxon>Tetranychoidea</taxon>
        <taxon>Tetranychidae</taxon>
        <taxon>Tetranychus</taxon>
    </lineage>
</organism>
<comment type="similarity">
    <text evidence="2">Belongs to the nuclear hormone receptor family. NR2 subfamily.</text>
</comment>
<dbReference type="GO" id="GO:0003700">
    <property type="term" value="F:DNA-binding transcription factor activity"/>
    <property type="evidence" value="ECO:0007669"/>
    <property type="project" value="InterPro"/>
</dbReference>
<evidence type="ECO:0000313" key="15">
    <source>
        <dbReference type="EMBL" id="ATO74592.1"/>
    </source>
</evidence>
<dbReference type="InterPro" id="IPR035500">
    <property type="entry name" value="NHR-like_dom_sf"/>
</dbReference>
<keyword evidence="9 11" id="KW-0675">Receptor</keyword>
<dbReference type="Pfam" id="PF00105">
    <property type="entry name" value="zf-C4"/>
    <property type="match status" value="1"/>
</dbReference>
<dbReference type="PANTHER" id="PTHR24083">
    <property type="entry name" value="NUCLEAR HORMONE RECEPTOR"/>
    <property type="match status" value="1"/>
</dbReference>
<dbReference type="CDD" id="cd06960">
    <property type="entry name" value="NR_DBD_HNF4A"/>
    <property type="match status" value="1"/>
</dbReference>
<dbReference type="InterPro" id="IPR001628">
    <property type="entry name" value="Znf_hrmn_rcpt"/>
</dbReference>
<dbReference type="PROSITE" id="PS51843">
    <property type="entry name" value="NR_LBD"/>
    <property type="match status" value="1"/>
</dbReference>
<evidence type="ECO:0000256" key="8">
    <source>
        <dbReference type="ARBA" id="ARBA00023163"/>
    </source>
</evidence>
<dbReference type="CDD" id="cd06931">
    <property type="entry name" value="NR_LBD_HNF4_like"/>
    <property type="match status" value="1"/>
</dbReference>
<keyword evidence="3 11" id="KW-0479">Metal-binding</keyword>
<evidence type="ECO:0000256" key="2">
    <source>
        <dbReference type="ARBA" id="ARBA00006421"/>
    </source>
</evidence>
<protein>
    <submittedName>
        <fullName evidence="15">Hepatocyte nuclear factor 4</fullName>
    </submittedName>
</protein>
<evidence type="ECO:0000256" key="9">
    <source>
        <dbReference type="ARBA" id="ARBA00023170"/>
    </source>
</evidence>
<dbReference type="SUPFAM" id="SSF57716">
    <property type="entry name" value="Glucocorticoid receptor-like (DNA-binding domain)"/>
    <property type="match status" value="1"/>
</dbReference>
<dbReference type="Gene3D" id="3.30.50.10">
    <property type="entry name" value="Erythroid Transcription Factor GATA-1, subunit A"/>
    <property type="match status" value="1"/>
</dbReference>
<evidence type="ECO:0000256" key="11">
    <source>
        <dbReference type="RuleBase" id="RU004334"/>
    </source>
</evidence>
<dbReference type="InterPro" id="IPR049636">
    <property type="entry name" value="HNF4-like_DBD"/>
</dbReference>
<evidence type="ECO:0000256" key="10">
    <source>
        <dbReference type="ARBA" id="ARBA00023242"/>
    </source>
</evidence>
<keyword evidence="7 11" id="KW-0238">DNA-binding</keyword>
<dbReference type="AlphaFoldDB" id="A0A2D1N531"/>
<dbReference type="GO" id="GO:0008270">
    <property type="term" value="F:zinc ion binding"/>
    <property type="evidence" value="ECO:0007669"/>
    <property type="project" value="UniProtKB-KW"/>
</dbReference>
<evidence type="ECO:0000259" key="14">
    <source>
        <dbReference type="PROSITE" id="PS51843"/>
    </source>
</evidence>
<dbReference type="InterPro" id="IPR050274">
    <property type="entry name" value="Nuclear_hormone_rcpt_NR2"/>
</dbReference>
<dbReference type="FunFam" id="3.30.50.10:FF:000012">
    <property type="entry name" value="Hepatocyte nuclear factor 4, alpha"/>
    <property type="match status" value="1"/>
</dbReference>
<feature type="compositionally biased region" description="Low complexity" evidence="12">
    <location>
        <begin position="454"/>
        <end position="480"/>
    </location>
</feature>
<dbReference type="PROSITE" id="PS51030">
    <property type="entry name" value="NUCLEAR_REC_DBD_2"/>
    <property type="match status" value="1"/>
</dbReference>
<dbReference type="InterPro" id="IPR000536">
    <property type="entry name" value="Nucl_hrmn_rcpt_lig-bd"/>
</dbReference>
<name>A0A2D1N531_TETCI</name>
<dbReference type="PROSITE" id="PS00031">
    <property type="entry name" value="NUCLEAR_REC_DBD_1"/>
    <property type="match status" value="1"/>
</dbReference>
<keyword evidence="10 11" id="KW-0539">Nucleus</keyword>
<feature type="compositionally biased region" description="Polar residues" evidence="12">
    <location>
        <begin position="414"/>
        <end position="427"/>
    </location>
</feature>
<keyword evidence="8 11" id="KW-0804">Transcription</keyword>
<comment type="subcellular location">
    <subcellularLocation>
        <location evidence="1 11">Nucleus</location>
    </subcellularLocation>
</comment>
<dbReference type="GO" id="GO:0000978">
    <property type="term" value="F:RNA polymerase II cis-regulatory region sequence-specific DNA binding"/>
    <property type="evidence" value="ECO:0007669"/>
    <property type="project" value="InterPro"/>
</dbReference>
<evidence type="ECO:0000256" key="7">
    <source>
        <dbReference type="ARBA" id="ARBA00023125"/>
    </source>
</evidence>
<keyword evidence="6 11" id="KW-0805">Transcription regulation</keyword>